<gene>
    <name evidence="2" type="ORF">A2619_03985</name>
</gene>
<dbReference type="GO" id="GO:0005524">
    <property type="term" value="F:ATP binding"/>
    <property type="evidence" value="ECO:0007669"/>
    <property type="project" value="InterPro"/>
</dbReference>
<accession>A0A1F4X9B1</accession>
<dbReference type="PANTHER" id="PTHR30050">
    <property type="entry name" value="CHROMOSOMAL REPLICATION INITIATOR PROTEIN DNAA"/>
    <property type="match status" value="1"/>
</dbReference>
<dbReference type="CDD" id="cd00009">
    <property type="entry name" value="AAA"/>
    <property type="match status" value="1"/>
</dbReference>
<evidence type="ECO:0000259" key="1">
    <source>
        <dbReference type="Pfam" id="PF00308"/>
    </source>
</evidence>
<dbReference type="AlphaFoldDB" id="A0A1F4X9B1"/>
<evidence type="ECO:0000313" key="3">
    <source>
        <dbReference type="Proteomes" id="UP000176815"/>
    </source>
</evidence>
<proteinExistence type="predicted"/>
<sequence>MASTKLCCICLKEYVPEEGDMILLESLRNDKPDWYNFYFPGVSVKAHLKCRVKCAKYKVGGLADRWIKAGEPIISGGNKTALKAIKDITSQVSQHLNPSGIYLYGKPGVGKTHLLALLAKSLIETGYPISWSNVPEVLTKIKNSFGKNYSYDEEETIPQAIHRKLVGSKFLFLDDLGAESTTDWVKETLYEVVNNRYENNLPIFISSNNTPVDLCKVIGNRFASRIIEVCPPIKVEGEDMRLKPEIQAKNSEIIIPPYCLHLSR</sequence>
<reference evidence="2 3" key="1">
    <citation type="journal article" date="2016" name="Nat. Commun.">
        <title>Thousands of microbial genomes shed light on interconnected biogeochemical processes in an aquifer system.</title>
        <authorList>
            <person name="Anantharaman K."/>
            <person name="Brown C.T."/>
            <person name="Hug L.A."/>
            <person name="Sharon I."/>
            <person name="Castelle C.J."/>
            <person name="Probst A.J."/>
            <person name="Thomas B.C."/>
            <person name="Singh A."/>
            <person name="Wilkins M.J."/>
            <person name="Karaoz U."/>
            <person name="Brodie E.L."/>
            <person name="Williams K.H."/>
            <person name="Hubbard S.S."/>
            <person name="Banfield J.F."/>
        </authorList>
    </citation>
    <scope>NUCLEOTIDE SEQUENCE [LARGE SCALE GENOMIC DNA]</scope>
</reference>
<dbReference type="InterPro" id="IPR013317">
    <property type="entry name" value="DnaA_dom"/>
</dbReference>
<dbReference type="SUPFAM" id="SSF52540">
    <property type="entry name" value="P-loop containing nucleoside triphosphate hydrolases"/>
    <property type="match status" value="1"/>
</dbReference>
<name>A0A1F4X9B1_UNCKA</name>
<protein>
    <recommendedName>
        <fullName evidence="1">Chromosomal replication initiator protein DnaA ATPAse domain-containing protein</fullName>
    </recommendedName>
</protein>
<dbReference type="EMBL" id="MEWG01000003">
    <property type="protein sequence ID" value="OGC78295.1"/>
    <property type="molecule type" value="Genomic_DNA"/>
</dbReference>
<feature type="domain" description="Chromosomal replication initiator protein DnaA ATPAse" evidence="1">
    <location>
        <begin position="74"/>
        <end position="225"/>
    </location>
</feature>
<comment type="caution">
    <text evidence="2">The sequence shown here is derived from an EMBL/GenBank/DDBJ whole genome shotgun (WGS) entry which is preliminary data.</text>
</comment>
<dbReference type="Proteomes" id="UP000176815">
    <property type="component" value="Unassembled WGS sequence"/>
</dbReference>
<dbReference type="Pfam" id="PF00308">
    <property type="entry name" value="Bac_DnaA"/>
    <property type="match status" value="1"/>
</dbReference>
<dbReference type="GO" id="GO:0006260">
    <property type="term" value="P:DNA replication"/>
    <property type="evidence" value="ECO:0007669"/>
    <property type="project" value="TreeGrafter"/>
</dbReference>
<evidence type="ECO:0000313" key="2">
    <source>
        <dbReference type="EMBL" id="OGC78295.1"/>
    </source>
</evidence>
<dbReference type="InterPro" id="IPR027417">
    <property type="entry name" value="P-loop_NTPase"/>
</dbReference>
<dbReference type="PANTHER" id="PTHR30050:SF4">
    <property type="entry name" value="ATP-BINDING PROTEIN RV3427C IN INSERTION SEQUENCE-RELATED"/>
    <property type="match status" value="1"/>
</dbReference>
<dbReference type="Gene3D" id="3.40.50.300">
    <property type="entry name" value="P-loop containing nucleotide triphosphate hydrolases"/>
    <property type="match status" value="1"/>
</dbReference>
<organism evidence="2 3">
    <name type="scientific">candidate division WWE3 bacterium RIFOXYD1_FULL_39_9</name>
    <dbReference type="NCBI Taxonomy" id="1802649"/>
    <lineage>
        <taxon>Bacteria</taxon>
        <taxon>Katanobacteria</taxon>
    </lineage>
</organism>